<accession>A0A397IBJ8</accession>
<sequence length="129" mass="14692">MEKSKNPTLPESLAKWTSDNFSSFWMLILANFLTCVTTLKDFKYKTLLSSNILTNECALEISSRIDKKKFVSNTVTVLKVKIGEILGGFNPLDYAVHIIGNLKTEKRYYCESNLAYPKRIHSDTLSIFS</sequence>
<reference evidence="1 2" key="1">
    <citation type="submission" date="2018-08" db="EMBL/GenBank/DDBJ databases">
        <title>Genome and evolution of the arbuscular mycorrhizal fungus Diversispora epigaea (formerly Glomus versiforme) and its bacterial endosymbionts.</title>
        <authorList>
            <person name="Sun X."/>
            <person name="Fei Z."/>
            <person name="Harrison M."/>
        </authorList>
    </citation>
    <scope>NUCLEOTIDE SEQUENCE [LARGE SCALE GENOMIC DNA]</scope>
    <source>
        <strain evidence="1 2">IT104</strain>
    </source>
</reference>
<dbReference type="Proteomes" id="UP000266861">
    <property type="component" value="Unassembled WGS sequence"/>
</dbReference>
<keyword evidence="2" id="KW-1185">Reference proteome</keyword>
<protein>
    <submittedName>
        <fullName evidence="1">Uncharacterized protein</fullName>
    </submittedName>
</protein>
<gene>
    <name evidence="1" type="ORF">Glove_256g176</name>
</gene>
<proteinExistence type="predicted"/>
<evidence type="ECO:0000313" key="2">
    <source>
        <dbReference type="Proteomes" id="UP000266861"/>
    </source>
</evidence>
<comment type="caution">
    <text evidence="1">The sequence shown here is derived from an EMBL/GenBank/DDBJ whole genome shotgun (WGS) entry which is preliminary data.</text>
</comment>
<organism evidence="1 2">
    <name type="scientific">Diversispora epigaea</name>
    <dbReference type="NCBI Taxonomy" id="1348612"/>
    <lineage>
        <taxon>Eukaryota</taxon>
        <taxon>Fungi</taxon>
        <taxon>Fungi incertae sedis</taxon>
        <taxon>Mucoromycota</taxon>
        <taxon>Glomeromycotina</taxon>
        <taxon>Glomeromycetes</taxon>
        <taxon>Diversisporales</taxon>
        <taxon>Diversisporaceae</taxon>
        <taxon>Diversispora</taxon>
    </lineage>
</organism>
<name>A0A397IBJ8_9GLOM</name>
<evidence type="ECO:0000313" key="1">
    <source>
        <dbReference type="EMBL" id="RHZ71628.1"/>
    </source>
</evidence>
<dbReference type="AlphaFoldDB" id="A0A397IBJ8"/>
<dbReference type="OrthoDB" id="25620at2759"/>
<dbReference type="EMBL" id="PQFF01000234">
    <property type="protein sequence ID" value="RHZ71628.1"/>
    <property type="molecule type" value="Genomic_DNA"/>
</dbReference>